<dbReference type="EMBL" id="WXYQ01000004">
    <property type="protein sequence ID" value="NBG95163.1"/>
    <property type="molecule type" value="Genomic_DNA"/>
</dbReference>
<organism evidence="2 3">
    <name type="scientific">Pyruvatibacter mobilis</name>
    <dbReference type="NCBI Taxonomy" id="1712261"/>
    <lineage>
        <taxon>Bacteria</taxon>
        <taxon>Pseudomonadati</taxon>
        <taxon>Pseudomonadota</taxon>
        <taxon>Alphaproteobacteria</taxon>
        <taxon>Hyphomicrobiales</taxon>
        <taxon>Parvibaculaceae</taxon>
        <taxon>Pyruvatibacter</taxon>
    </lineage>
</organism>
<dbReference type="RefSeq" id="WP_160587155.1">
    <property type="nucleotide sequence ID" value="NZ_BMHN01000001.1"/>
</dbReference>
<feature type="compositionally biased region" description="Basic and acidic residues" evidence="1">
    <location>
        <begin position="252"/>
        <end position="263"/>
    </location>
</feature>
<gene>
    <name evidence="2" type="ORF">GTQ45_05405</name>
</gene>
<name>A0A845Q949_9HYPH</name>
<sequence length="263" mass="26537">MSAAVLTAASPEPIAAPLPERTHRFGRALDDRMAAQGDFARHVAEQTRTASADGSGPDTPITTASLSDDEGDGLSFDDFLDVINPLHHLPVVSNIYRHLTDDEISAPAKVAGGALFGGVLGLAGSLLDVAIEEFSGDDIGGHVMTALFGDDDPAKGTDTLLAESGDAPPQDEPAAQANGASARVADEVAAVQAAAARQAALQSKAQASSAGPARPPQASALGGAPVPNLSPAAFDALMESFGTAAESTGQDHAARDTSLRPDA</sequence>
<dbReference type="GeneID" id="300656079"/>
<keyword evidence="3" id="KW-1185">Reference proteome</keyword>
<accession>A0A845Q949</accession>
<feature type="region of interest" description="Disordered" evidence="1">
    <location>
        <begin position="1"/>
        <end position="22"/>
    </location>
</feature>
<dbReference type="OrthoDB" id="5769175at2"/>
<protein>
    <submittedName>
        <fullName evidence="2">Uncharacterized protein</fullName>
    </submittedName>
</protein>
<evidence type="ECO:0000313" key="2">
    <source>
        <dbReference type="EMBL" id="NBG95163.1"/>
    </source>
</evidence>
<dbReference type="Proteomes" id="UP000470384">
    <property type="component" value="Unassembled WGS sequence"/>
</dbReference>
<feature type="region of interest" description="Disordered" evidence="1">
    <location>
        <begin position="203"/>
        <end position="229"/>
    </location>
</feature>
<proteinExistence type="predicted"/>
<reference evidence="2 3" key="1">
    <citation type="journal article" date="2016" name="Int. J. Syst. Evol. Microbiol.">
        <title>Pyruvatibacter mobilis gen. nov., sp. nov., a marine bacterium from the culture broth of Picochlorum sp. 122.</title>
        <authorList>
            <person name="Wang G."/>
            <person name="Tang M."/>
            <person name="Wu H."/>
            <person name="Dai S."/>
            <person name="Li T."/>
            <person name="Chen C."/>
            <person name="He H."/>
            <person name="Fan J."/>
            <person name="Xiang W."/>
            <person name="Li X."/>
        </authorList>
    </citation>
    <scope>NUCLEOTIDE SEQUENCE [LARGE SCALE GENOMIC DNA]</scope>
    <source>
        <strain evidence="2 3">GYP-11</strain>
    </source>
</reference>
<evidence type="ECO:0000256" key="1">
    <source>
        <dbReference type="SAM" id="MobiDB-lite"/>
    </source>
</evidence>
<feature type="region of interest" description="Disordered" evidence="1">
    <location>
        <begin position="241"/>
        <end position="263"/>
    </location>
</feature>
<feature type="region of interest" description="Disordered" evidence="1">
    <location>
        <begin position="44"/>
        <end position="68"/>
    </location>
</feature>
<comment type="caution">
    <text evidence="2">The sequence shown here is derived from an EMBL/GenBank/DDBJ whole genome shotgun (WGS) entry which is preliminary data.</text>
</comment>
<evidence type="ECO:0000313" key="3">
    <source>
        <dbReference type="Proteomes" id="UP000470384"/>
    </source>
</evidence>
<dbReference type="AlphaFoldDB" id="A0A845Q949"/>